<reference evidence="1" key="1">
    <citation type="journal article" date="2015" name="Nature">
        <title>Complex archaea that bridge the gap between prokaryotes and eukaryotes.</title>
        <authorList>
            <person name="Spang A."/>
            <person name="Saw J.H."/>
            <person name="Jorgensen S.L."/>
            <person name="Zaremba-Niedzwiedzka K."/>
            <person name="Martijn J."/>
            <person name="Lind A.E."/>
            <person name="van Eijk R."/>
            <person name="Schleper C."/>
            <person name="Guy L."/>
            <person name="Ettema T.J."/>
        </authorList>
    </citation>
    <scope>NUCLEOTIDE SEQUENCE</scope>
</reference>
<organism evidence="1">
    <name type="scientific">marine sediment metagenome</name>
    <dbReference type="NCBI Taxonomy" id="412755"/>
    <lineage>
        <taxon>unclassified sequences</taxon>
        <taxon>metagenomes</taxon>
        <taxon>ecological metagenomes</taxon>
    </lineage>
</organism>
<protein>
    <submittedName>
        <fullName evidence="1">Uncharacterized protein</fullName>
    </submittedName>
</protein>
<evidence type="ECO:0000313" key="1">
    <source>
        <dbReference type="EMBL" id="KKL11156.1"/>
    </source>
</evidence>
<proteinExistence type="predicted"/>
<dbReference type="EMBL" id="LAZR01041768">
    <property type="protein sequence ID" value="KKL11156.1"/>
    <property type="molecule type" value="Genomic_DNA"/>
</dbReference>
<dbReference type="AlphaFoldDB" id="A0A0F9CZV1"/>
<comment type="caution">
    <text evidence="1">The sequence shown here is derived from an EMBL/GenBank/DDBJ whole genome shotgun (WGS) entry which is preliminary data.</text>
</comment>
<name>A0A0F9CZV1_9ZZZZ</name>
<accession>A0A0F9CZV1</accession>
<sequence length="63" mass="7346">MRNYTTNEQGSRVGRLWCWVGWHHWVSWTHAQVFNGEPIVGTIGSVTWYCTRRGCHANGGYDY</sequence>
<gene>
    <name evidence="1" type="ORF">LCGC14_2548610</name>
</gene>